<dbReference type="PANTHER" id="PTHR36688:SF1">
    <property type="entry name" value="ENDONUCLEASE_EXONUCLEASE_PHOSPHATASE DOMAIN-CONTAINING PROTEIN"/>
    <property type="match status" value="1"/>
</dbReference>
<dbReference type="PANTHER" id="PTHR36688">
    <property type="entry name" value="ENDO/EXONUCLEASE/PHOSPHATASE DOMAIN-CONTAINING PROTEIN"/>
    <property type="match status" value="1"/>
</dbReference>
<proteinExistence type="predicted"/>
<reference evidence="1" key="1">
    <citation type="submission" date="2019-10" db="EMBL/GenBank/DDBJ databases">
        <title>Conservation and host-specific expression of non-tandemly repeated heterogenous ribosome RNA gene in arbuscular mycorrhizal fungi.</title>
        <authorList>
            <person name="Maeda T."/>
            <person name="Kobayashi Y."/>
            <person name="Nakagawa T."/>
            <person name="Ezawa T."/>
            <person name="Yamaguchi K."/>
            <person name="Bino T."/>
            <person name="Nishimoto Y."/>
            <person name="Shigenobu S."/>
            <person name="Kawaguchi M."/>
        </authorList>
    </citation>
    <scope>NUCLEOTIDE SEQUENCE</scope>
    <source>
        <strain evidence="1">HR1</strain>
    </source>
</reference>
<dbReference type="AlphaFoldDB" id="A0A8H3R635"/>
<dbReference type="Proteomes" id="UP000615446">
    <property type="component" value="Unassembled WGS sequence"/>
</dbReference>
<organism evidence="1 2">
    <name type="scientific">Rhizophagus clarus</name>
    <dbReference type="NCBI Taxonomy" id="94130"/>
    <lineage>
        <taxon>Eukaryota</taxon>
        <taxon>Fungi</taxon>
        <taxon>Fungi incertae sedis</taxon>
        <taxon>Mucoromycota</taxon>
        <taxon>Glomeromycotina</taxon>
        <taxon>Glomeromycetes</taxon>
        <taxon>Glomerales</taxon>
        <taxon>Glomeraceae</taxon>
        <taxon>Rhizophagus</taxon>
    </lineage>
</organism>
<protein>
    <submittedName>
        <fullName evidence="1">Uncharacterized protein</fullName>
    </submittedName>
</protein>
<evidence type="ECO:0000313" key="2">
    <source>
        <dbReference type="Proteomes" id="UP000615446"/>
    </source>
</evidence>
<dbReference type="EMBL" id="BLAL01000338">
    <property type="protein sequence ID" value="GET04288.1"/>
    <property type="molecule type" value="Genomic_DNA"/>
</dbReference>
<dbReference type="InterPro" id="IPR052560">
    <property type="entry name" value="RdDP_mobile_element"/>
</dbReference>
<evidence type="ECO:0000313" key="1">
    <source>
        <dbReference type="EMBL" id="GET04288.1"/>
    </source>
</evidence>
<comment type="caution">
    <text evidence="1">The sequence shown here is derived from an EMBL/GenBank/DDBJ whole genome shotgun (WGS) entry which is preliminary data.</text>
</comment>
<name>A0A8H3R635_9GLOM</name>
<accession>A0A8H3R635</accession>
<gene>
    <name evidence="1" type="ORF">RCL2_003059200</name>
</gene>
<sequence>MIDSMMEREFKKIHIDKLIDVSRDGQEVLITDPTQSKTCLISLEELTDVITNLPKGKAHSPTNITYEDIQLLFPATKELLLELFNNILEIMVIPDDWLKTNIYLILKPKP</sequence>